<evidence type="ECO:0000256" key="3">
    <source>
        <dbReference type="ARBA" id="ARBA00023125"/>
    </source>
</evidence>
<evidence type="ECO:0000256" key="2">
    <source>
        <dbReference type="ARBA" id="ARBA00022829"/>
    </source>
</evidence>
<dbReference type="InterPro" id="IPR003115">
    <property type="entry name" value="ParB_N"/>
</dbReference>
<dbReference type="Proteomes" id="UP000746471">
    <property type="component" value="Unassembled WGS sequence"/>
</dbReference>
<dbReference type="Pfam" id="PF17762">
    <property type="entry name" value="HTH_ParB"/>
    <property type="match status" value="1"/>
</dbReference>
<dbReference type="CDD" id="cd16393">
    <property type="entry name" value="SPO0J_N"/>
    <property type="match status" value="1"/>
</dbReference>
<dbReference type="SUPFAM" id="SSF110849">
    <property type="entry name" value="ParB/Sulfiredoxin"/>
    <property type="match status" value="1"/>
</dbReference>
<dbReference type="InterPro" id="IPR050336">
    <property type="entry name" value="Chromosome_partition/occlusion"/>
</dbReference>
<dbReference type="InterPro" id="IPR036086">
    <property type="entry name" value="ParB/Sulfiredoxin_sf"/>
</dbReference>
<dbReference type="InterPro" id="IPR004437">
    <property type="entry name" value="ParB/RepB/Spo0J"/>
</dbReference>
<dbReference type="Gene3D" id="1.10.10.2830">
    <property type="match status" value="1"/>
</dbReference>
<dbReference type="Pfam" id="PF02195">
    <property type="entry name" value="ParB_N"/>
    <property type="match status" value="1"/>
</dbReference>
<dbReference type="RefSeq" id="WP_213236395.1">
    <property type="nucleotide sequence ID" value="NZ_JAHBCL010000011.1"/>
</dbReference>
<comment type="caution">
    <text evidence="5">The sequence shown here is derived from an EMBL/GenBank/DDBJ whole genome shotgun (WGS) entry which is preliminary data.</text>
</comment>
<dbReference type="Gene3D" id="3.90.1530.30">
    <property type="match status" value="1"/>
</dbReference>
<sequence>MSKKTGLGRGLGALIPDDADLNIKQKINESGDLIDEIDIDLIIPNREQPRRQFDKEKIEALAESIRIHGLLQPIVLKRKDSFYEIIAGERRWRACKHIQMKKVPAIVKEVDEFTIAQLALIENIQREDLNPIEEAMAFQKLIDLYGMTQENLSKIVGRSRSFITNYLRMLKLEPEILKSIADGLISHGHGRALLGLDNVKDRMKAYDKIITDGLSVRQTEALVKNFDQVFKMPVKRKSPRKLQEIIHLEEQLAVHIGTKINIKEKNGKGKIEIDFYNIDDLNRIIDTIKK</sequence>
<evidence type="ECO:0000313" key="5">
    <source>
        <dbReference type="EMBL" id="MBS7526533.1"/>
    </source>
</evidence>
<dbReference type="PANTHER" id="PTHR33375:SF1">
    <property type="entry name" value="CHROMOSOME-PARTITIONING PROTEIN PARB-RELATED"/>
    <property type="match status" value="1"/>
</dbReference>
<comment type="similarity">
    <text evidence="1">Belongs to the ParB family.</text>
</comment>
<evidence type="ECO:0000259" key="4">
    <source>
        <dbReference type="SMART" id="SM00470"/>
    </source>
</evidence>
<dbReference type="NCBIfam" id="TIGR00180">
    <property type="entry name" value="parB_part"/>
    <property type="match status" value="1"/>
</dbReference>
<name>A0ABS5PN90_9FIRM</name>
<dbReference type="InterPro" id="IPR041468">
    <property type="entry name" value="HTH_ParB/Spo0J"/>
</dbReference>
<feature type="domain" description="ParB-like N-terminal" evidence="4">
    <location>
        <begin position="35"/>
        <end position="124"/>
    </location>
</feature>
<keyword evidence="2" id="KW-0159">Chromosome partition</keyword>
<gene>
    <name evidence="5" type="ORF">KHM83_07570</name>
</gene>
<organism evidence="5 6">
    <name type="scientific">Fusibacter paucivorans</name>
    <dbReference type="NCBI Taxonomy" id="76009"/>
    <lineage>
        <taxon>Bacteria</taxon>
        <taxon>Bacillati</taxon>
        <taxon>Bacillota</taxon>
        <taxon>Clostridia</taxon>
        <taxon>Eubacteriales</taxon>
        <taxon>Eubacteriales Family XII. Incertae Sedis</taxon>
        <taxon>Fusibacter</taxon>
    </lineage>
</organism>
<evidence type="ECO:0000313" key="6">
    <source>
        <dbReference type="Proteomes" id="UP000746471"/>
    </source>
</evidence>
<evidence type="ECO:0000256" key="1">
    <source>
        <dbReference type="ARBA" id="ARBA00006295"/>
    </source>
</evidence>
<dbReference type="InterPro" id="IPR057240">
    <property type="entry name" value="ParB_dimer_C"/>
</dbReference>
<dbReference type="SUPFAM" id="SSF109709">
    <property type="entry name" value="KorB DNA-binding domain-like"/>
    <property type="match status" value="1"/>
</dbReference>
<protein>
    <submittedName>
        <fullName evidence="5">ParB/RepB/Spo0J family partition protein</fullName>
    </submittedName>
</protein>
<keyword evidence="6" id="KW-1185">Reference proteome</keyword>
<dbReference type="SMART" id="SM00470">
    <property type="entry name" value="ParB"/>
    <property type="match status" value="1"/>
</dbReference>
<proteinExistence type="inferred from homology"/>
<keyword evidence="3" id="KW-0238">DNA-binding</keyword>
<accession>A0ABS5PN90</accession>
<reference evidence="5 6" key="1">
    <citation type="submission" date="2021-05" db="EMBL/GenBank/DDBJ databases">
        <title>Fusibacter ferrireducens sp. nov., an anaerobic, sulfur- and Fe-reducing bacterium isolated from the mangrove sediment.</title>
        <authorList>
            <person name="Qiu D."/>
        </authorList>
    </citation>
    <scope>NUCLEOTIDE SEQUENCE [LARGE SCALE GENOMIC DNA]</scope>
    <source>
        <strain evidence="5 6">DSM 12116</strain>
    </source>
</reference>
<dbReference type="Pfam" id="PF23552">
    <property type="entry name" value="ParB_C"/>
    <property type="match status" value="1"/>
</dbReference>
<dbReference type="PANTHER" id="PTHR33375">
    <property type="entry name" value="CHROMOSOME-PARTITIONING PROTEIN PARB-RELATED"/>
    <property type="match status" value="1"/>
</dbReference>
<dbReference type="EMBL" id="JAHBCL010000011">
    <property type="protein sequence ID" value="MBS7526533.1"/>
    <property type="molecule type" value="Genomic_DNA"/>
</dbReference>